<dbReference type="AlphaFoldDB" id="A0A8J4V853"/>
<dbReference type="Proteomes" id="UP000695562">
    <property type="component" value="Unassembled WGS sequence"/>
</dbReference>
<reference evidence="1" key="1">
    <citation type="submission" date="2020-01" db="EMBL/GenBank/DDBJ databases">
        <title>Development of genomics and gene disruption for Polysphondylium violaceum indicates a role for the polyketide synthase stlB in stalk morphogenesis.</title>
        <authorList>
            <person name="Narita B."/>
            <person name="Kawabe Y."/>
            <person name="Kin K."/>
            <person name="Saito T."/>
            <person name="Gibbs R."/>
            <person name="Kuspa A."/>
            <person name="Muzny D."/>
            <person name="Queller D."/>
            <person name="Richards S."/>
            <person name="Strassman J."/>
            <person name="Sucgang R."/>
            <person name="Worley K."/>
            <person name="Schaap P."/>
        </authorList>
    </citation>
    <scope>NUCLEOTIDE SEQUENCE</scope>
    <source>
        <strain evidence="1">QSvi11</strain>
    </source>
</reference>
<evidence type="ECO:0000313" key="1">
    <source>
        <dbReference type="EMBL" id="KAF2077477.1"/>
    </source>
</evidence>
<name>A0A8J4V853_9MYCE</name>
<proteinExistence type="predicted"/>
<accession>A0A8J4V853</accession>
<sequence>MESDNNKIKNNNNITNSGYIITNSNNSVNDQNHYDNKNQQTIGSVECKPYPYSTKYKHSLVYGGPNKSGFKQQEYMSTFKYKTIKKNKLKVESSLANLFPSQILISPKISKSLSFERSLSKNKKSFVIDSLIKVVMEDDQAEKNSGIDQ</sequence>
<dbReference type="EMBL" id="AJWJ01000028">
    <property type="protein sequence ID" value="KAF2077477.1"/>
    <property type="molecule type" value="Genomic_DNA"/>
</dbReference>
<keyword evidence="2" id="KW-1185">Reference proteome</keyword>
<evidence type="ECO:0000313" key="2">
    <source>
        <dbReference type="Proteomes" id="UP000695562"/>
    </source>
</evidence>
<organism evidence="1 2">
    <name type="scientific">Polysphondylium violaceum</name>
    <dbReference type="NCBI Taxonomy" id="133409"/>
    <lineage>
        <taxon>Eukaryota</taxon>
        <taxon>Amoebozoa</taxon>
        <taxon>Evosea</taxon>
        <taxon>Eumycetozoa</taxon>
        <taxon>Dictyostelia</taxon>
        <taxon>Dictyosteliales</taxon>
        <taxon>Dictyosteliaceae</taxon>
        <taxon>Polysphondylium</taxon>
    </lineage>
</organism>
<protein>
    <submittedName>
        <fullName evidence="1">Uncharacterized protein</fullName>
    </submittedName>
</protein>
<gene>
    <name evidence="1" type="ORF">CYY_001250</name>
</gene>
<comment type="caution">
    <text evidence="1">The sequence shown here is derived from an EMBL/GenBank/DDBJ whole genome shotgun (WGS) entry which is preliminary data.</text>
</comment>